<evidence type="ECO:0000313" key="2">
    <source>
        <dbReference type="EMBL" id="CAB4129748.1"/>
    </source>
</evidence>
<dbReference type="GO" id="GO:0004527">
    <property type="term" value="F:exonuclease activity"/>
    <property type="evidence" value="ECO:0007669"/>
    <property type="project" value="UniProtKB-KW"/>
</dbReference>
<name>A0A6J5L4Q5_9CAUD</name>
<dbReference type="EMBL" id="LR796237">
    <property type="protein sequence ID" value="CAB4129748.1"/>
    <property type="molecule type" value="Genomic_DNA"/>
</dbReference>
<proteinExistence type="predicted"/>
<dbReference type="Pfam" id="PF16473">
    <property type="entry name" value="Rv2179c-like"/>
    <property type="match status" value="1"/>
</dbReference>
<dbReference type="InterPro" id="IPR033390">
    <property type="entry name" value="Rv2179c-like"/>
</dbReference>
<reference evidence="2" key="1">
    <citation type="submission" date="2020-04" db="EMBL/GenBank/DDBJ databases">
        <authorList>
            <person name="Chiriac C."/>
            <person name="Salcher M."/>
            <person name="Ghai R."/>
            <person name="Kavagutti S V."/>
        </authorList>
    </citation>
    <scope>NUCLEOTIDE SEQUENCE</scope>
</reference>
<organism evidence="2">
    <name type="scientific">uncultured Caudovirales phage</name>
    <dbReference type="NCBI Taxonomy" id="2100421"/>
    <lineage>
        <taxon>Viruses</taxon>
        <taxon>Duplodnaviria</taxon>
        <taxon>Heunggongvirae</taxon>
        <taxon>Uroviricota</taxon>
        <taxon>Caudoviricetes</taxon>
        <taxon>Peduoviridae</taxon>
        <taxon>Maltschvirus</taxon>
        <taxon>Maltschvirus maltsch</taxon>
    </lineage>
</organism>
<dbReference type="InterPro" id="IPR036397">
    <property type="entry name" value="RNaseH_sf"/>
</dbReference>
<accession>A0A6J5L4Q5</accession>
<dbReference type="SUPFAM" id="SSF53098">
    <property type="entry name" value="Ribonuclease H-like"/>
    <property type="match status" value="1"/>
</dbReference>
<evidence type="ECO:0000259" key="1">
    <source>
        <dbReference type="Pfam" id="PF16473"/>
    </source>
</evidence>
<protein>
    <submittedName>
        <fullName evidence="2">Exonuclease</fullName>
    </submittedName>
</protein>
<dbReference type="Gene3D" id="3.30.420.10">
    <property type="entry name" value="Ribonuclease H-like superfamily/Ribonuclease H"/>
    <property type="match status" value="1"/>
</dbReference>
<dbReference type="GO" id="GO:0003676">
    <property type="term" value="F:nucleic acid binding"/>
    <property type="evidence" value="ECO:0007669"/>
    <property type="project" value="InterPro"/>
</dbReference>
<keyword evidence="2" id="KW-0378">Hydrolase</keyword>
<feature type="domain" description="3'-5' exoribonuclease Rv2179c-like" evidence="1">
    <location>
        <begin position="3"/>
        <end position="168"/>
    </location>
</feature>
<sequence>MSDLMIDIETLGTRPDCVVLTIGAIKFNPESMDEPFDGFYHRLDVDGQLELGRTVDQDTLDWWNTQPAEVRDEALGEDDRTSITQFIKEFNKALVGVKSIWAQGPTFDFVILENLYRQTGTPIPWHYWQIRDSRTLFQVVGDPRTPGRDQAHNALADCYYQARGVQQIYQQLGLKKPKN</sequence>
<dbReference type="InterPro" id="IPR012337">
    <property type="entry name" value="RNaseH-like_sf"/>
</dbReference>
<keyword evidence="2" id="KW-0540">Nuclease</keyword>
<gene>
    <name evidence="2" type="ORF">UFOVP116_102</name>
</gene>
<keyword evidence="2" id="KW-0269">Exonuclease</keyword>